<dbReference type="InterPro" id="IPR004136">
    <property type="entry name" value="NMO"/>
</dbReference>
<evidence type="ECO:0000256" key="1">
    <source>
        <dbReference type="ARBA" id="ARBA00022630"/>
    </source>
</evidence>
<dbReference type="InterPro" id="IPR017569">
    <property type="entry name" value="Enoyl_ACP_red-II_put"/>
</dbReference>
<dbReference type="Proteomes" id="UP000063234">
    <property type="component" value="Chromosome"/>
</dbReference>
<dbReference type="GO" id="GO:0018580">
    <property type="term" value="F:nitronate monooxygenase activity"/>
    <property type="evidence" value="ECO:0007669"/>
    <property type="project" value="InterPro"/>
</dbReference>
<dbReference type="EC" id="1.3.1.-" evidence="4"/>
<keyword evidence="2" id="KW-0288">FMN</keyword>
<evidence type="ECO:0000313" key="5">
    <source>
        <dbReference type="Proteomes" id="UP000063234"/>
    </source>
</evidence>
<organism evidence="4 5">
    <name type="scientific">Thermosulfidibacter takaii (strain DSM 17441 / JCM 13301 / NBRC 103674 / ABI70S6)</name>
    <dbReference type="NCBI Taxonomy" id="1298851"/>
    <lineage>
        <taxon>Bacteria</taxon>
        <taxon>Pseudomonadati</taxon>
        <taxon>Thermosulfidibacterota</taxon>
        <taxon>Thermosulfidibacteria</taxon>
        <taxon>Thermosulfidibacterales</taxon>
        <taxon>Thermosulfidibacteraceae</taxon>
    </lineage>
</organism>
<dbReference type="InterPro" id="IPR013785">
    <property type="entry name" value="Aldolase_TIM"/>
</dbReference>
<dbReference type="OrthoDB" id="9778912at2"/>
<dbReference type="PANTHER" id="PTHR32332">
    <property type="entry name" value="2-NITROPROPANE DIOXYGENASE"/>
    <property type="match status" value="1"/>
</dbReference>
<keyword evidence="5" id="KW-1185">Reference proteome</keyword>
<evidence type="ECO:0000256" key="2">
    <source>
        <dbReference type="ARBA" id="ARBA00022643"/>
    </source>
</evidence>
<sequence length="315" mass="33797">MFHTRICELCGIKYPIFQGGMAWVSDYHLASAVSEAGGLGIIAAGHLTPEEVREQIRKTRERTSKPFGVNVMFMSPYVDDIMQVVIEEKVAVVTTGAGSPGKYVKALKEAGIRVIPVVASVALAQRMEREGVDAVIAEGMESGGHVGDITTMALVPQVVDAVEIPVIAAGGIGDARGFLAALMLGAEGVQMGTRFALSKECAVHENWKKMYIKARDRDTVVTGKSTGHPVRVIKNKLARKFEQMEKAGAPKEEIENLGVGALRRAALEGDVEWGSVMAGQIVGLLKEEKSVKEIIEEIITGAKTLLKEKCSRLGG</sequence>
<dbReference type="STRING" id="1298851.TST_1329"/>
<dbReference type="Gene3D" id="3.20.20.70">
    <property type="entry name" value="Aldolase class I"/>
    <property type="match status" value="1"/>
</dbReference>
<dbReference type="EMBL" id="AP013035">
    <property type="protein sequence ID" value="BAT72116.1"/>
    <property type="molecule type" value="Genomic_DNA"/>
</dbReference>
<evidence type="ECO:0000256" key="3">
    <source>
        <dbReference type="ARBA" id="ARBA00023002"/>
    </source>
</evidence>
<dbReference type="KEGG" id="ttk:TST_1329"/>
<dbReference type="NCBIfam" id="TIGR03151">
    <property type="entry name" value="enACPred_II"/>
    <property type="match status" value="1"/>
</dbReference>
<dbReference type="PATRIC" id="fig|1298851.3.peg.1404"/>
<reference evidence="5" key="1">
    <citation type="journal article" date="2018" name="Science">
        <title>A primordial and reversible TCA cycle in a facultatively chemolithoautotrophic thermophile.</title>
        <authorList>
            <person name="Nunoura T."/>
            <person name="Chikaraishi Y."/>
            <person name="Izaki R."/>
            <person name="Suwa T."/>
            <person name="Sato T."/>
            <person name="Harada T."/>
            <person name="Mori K."/>
            <person name="Kato Y."/>
            <person name="Miyazaki M."/>
            <person name="Shimamura S."/>
            <person name="Yanagawa K."/>
            <person name="Shuto A."/>
            <person name="Ohkouchi N."/>
            <person name="Fujita N."/>
            <person name="Takaki Y."/>
            <person name="Atomi H."/>
            <person name="Takai K."/>
        </authorList>
    </citation>
    <scope>NUCLEOTIDE SEQUENCE [LARGE SCALE GENOMIC DNA]</scope>
    <source>
        <strain evidence="5">DSM 17441 / JCM 13301 / NBRC 103674 / ABI70S6</strain>
    </source>
</reference>
<keyword evidence="1" id="KW-0285">Flavoprotein</keyword>
<proteinExistence type="predicted"/>
<dbReference type="PANTHER" id="PTHR32332:SF20">
    <property type="entry name" value="2-NITROPROPANE DIOXYGENASE-LIKE PROTEIN"/>
    <property type="match status" value="1"/>
</dbReference>
<protein>
    <submittedName>
        <fullName evidence="4">Enoyl-[acyl carrier protein] reductase II</fullName>
        <ecNumber evidence="4">1.3.1.-</ecNumber>
    </submittedName>
</protein>
<dbReference type="Pfam" id="PF03060">
    <property type="entry name" value="NMO"/>
    <property type="match status" value="2"/>
</dbReference>
<evidence type="ECO:0000313" key="4">
    <source>
        <dbReference type="EMBL" id="BAT72116.1"/>
    </source>
</evidence>
<keyword evidence="3 4" id="KW-0560">Oxidoreductase</keyword>
<dbReference type="AlphaFoldDB" id="A0A0S3QUV4"/>
<dbReference type="CDD" id="cd04730">
    <property type="entry name" value="NPD_like"/>
    <property type="match status" value="1"/>
</dbReference>
<accession>A0A0S3QUV4</accession>
<gene>
    <name evidence="4" type="primary">fabK</name>
    <name evidence="4" type="ORF">TST_1329</name>
</gene>
<name>A0A0S3QUV4_THET7</name>
<dbReference type="RefSeq" id="WP_068550106.1">
    <property type="nucleotide sequence ID" value="NZ_AP013035.1"/>
</dbReference>
<dbReference type="SUPFAM" id="SSF51412">
    <property type="entry name" value="Inosine monophosphate dehydrogenase (IMPDH)"/>
    <property type="match status" value="1"/>
</dbReference>